<dbReference type="GO" id="GO:0009898">
    <property type="term" value="C:cytoplasmic side of plasma membrane"/>
    <property type="evidence" value="ECO:0007669"/>
    <property type="project" value="TreeGrafter"/>
</dbReference>
<dbReference type="InterPro" id="IPR050625">
    <property type="entry name" value="ParA/MinD_ATPase"/>
</dbReference>
<keyword evidence="3" id="KW-0418">Kinase</keyword>
<evidence type="ECO:0000313" key="4">
    <source>
        <dbReference type="Proteomes" id="UP000264141"/>
    </source>
</evidence>
<dbReference type="GO" id="GO:0005829">
    <property type="term" value="C:cytosol"/>
    <property type="evidence" value="ECO:0007669"/>
    <property type="project" value="TreeGrafter"/>
</dbReference>
<feature type="domain" description="Response regulatory" evidence="2">
    <location>
        <begin position="8"/>
        <end position="124"/>
    </location>
</feature>
<dbReference type="InterPro" id="IPR001789">
    <property type="entry name" value="Sig_transdc_resp-reg_receiver"/>
</dbReference>
<dbReference type="Proteomes" id="UP000264141">
    <property type="component" value="Unassembled WGS sequence"/>
</dbReference>
<dbReference type="PANTHER" id="PTHR43384:SF13">
    <property type="entry name" value="SLR0110 PROTEIN"/>
    <property type="match status" value="1"/>
</dbReference>
<evidence type="ECO:0000313" key="3">
    <source>
        <dbReference type="EMBL" id="HCE18152.1"/>
    </source>
</evidence>
<dbReference type="InterPro" id="IPR025669">
    <property type="entry name" value="AAA_dom"/>
</dbReference>
<dbReference type="AlphaFoldDB" id="A0A3D1JI22"/>
<dbReference type="GO" id="GO:0016887">
    <property type="term" value="F:ATP hydrolysis activity"/>
    <property type="evidence" value="ECO:0007669"/>
    <property type="project" value="TreeGrafter"/>
</dbReference>
<dbReference type="GO" id="GO:0005524">
    <property type="term" value="F:ATP binding"/>
    <property type="evidence" value="ECO:0007669"/>
    <property type="project" value="TreeGrafter"/>
</dbReference>
<dbReference type="STRING" id="229919.GCA_001050195_01833"/>
<dbReference type="Gene3D" id="3.40.50.300">
    <property type="entry name" value="P-loop containing nucleotide triphosphate hydrolases"/>
    <property type="match status" value="1"/>
</dbReference>
<accession>A0A3D1JI22</accession>
<dbReference type="Pfam" id="PF13614">
    <property type="entry name" value="AAA_31"/>
    <property type="match status" value="1"/>
</dbReference>
<dbReference type="PANTHER" id="PTHR43384">
    <property type="entry name" value="SEPTUM SITE-DETERMINING PROTEIN MIND HOMOLOG, CHLOROPLASTIC-RELATED"/>
    <property type="match status" value="1"/>
</dbReference>
<sequence length="411" mass="45547">MPPQERIRVLIVDDIAETRENIRRMLQFDANIEVVGAARTGREAIEEAQQNKPDVIIMDINMPDMDGITATQEIKRKLPFCQVVILSVQSDPSYMRRAMLAGARDFLTKPPMIDELTDAIRRAGALAQEEKKKTAQAFPVISPEGGTPAAPQVISLGKVITVYSPKGGTGCTTLATNLAIAFKTEDRRVALIDANLQYGDVAVFLNEQGKNTVLDLALRADELDPDIVQEVMVTHRASGVDVLAAPSRPELADKINGEQFAKLIEYLRRIYNYIIIDSATFLTDVVQSALDVATVIVLVTTQDIPSIKNCNLFLTLADAVGLKRERIMFVMNRYDKRVAITPERVGESLRQPIVTAIPFDEKIPVNAVNRGIPFMLDNRTQPIGKSILAMADLIKERIQKLELAELENQKT</sequence>
<dbReference type="Gene3D" id="3.40.50.2300">
    <property type="match status" value="1"/>
</dbReference>
<evidence type="ECO:0000259" key="2">
    <source>
        <dbReference type="PROSITE" id="PS50110"/>
    </source>
</evidence>
<reference evidence="3 4" key="1">
    <citation type="journal article" date="2018" name="Nat. Biotechnol.">
        <title>A standardized bacterial taxonomy based on genome phylogeny substantially revises the tree of life.</title>
        <authorList>
            <person name="Parks D.H."/>
            <person name="Chuvochina M."/>
            <person name="Waite D.W."/>
            <person name="Rinke C."/>
            <person name="Skarshewski A."/>
            <person name="Chaumeil P.A."/>
            <person name="Hugenholtz P."/>
        </authorList>
    </citation>
    <scope>NUCLEOTIDE SEQUENCE [LARGE SCALE GENOMIC DNA]</scope>
    <source>
        <strain evidence="3">UBA8781</strain>
    </source>
</reference>
<dbReference type="GO" id="GO:0016301">
    <property type="term" value="F:kinase activity"/>
    <property type="evidence" value="ECO:0007669"/>
    <property type="project" value="UniProtKB-KW"/>
</dbReference>
<feature type="modified residue" description="4-aspartylphosphate" evidence="1">
    <location>
        <position position="59"/>
    </location>
</feature>
<dbReference type="InterPro" id="IPR011006">
    <property type="entry name" value="CheY-like_superfamily"/>
</dbReference>
<dbReference type="Pfam" id="PF00072">
    <property type="entry name" value="Response_reg"/>
    <property type="match status" value="1"/>
</dbReference>
<dbReference type="GO" id="GO:0000160">
    <property type="term" value="P:phosphorelay signal transduction system"/>
    <property type="evidence" value="ECO:0007669"/>
    <property type="project" value="InterPro"/>
</dbReference>
<name>A0A3D1JI22_9CHLR</name>
<organism evidence="3 4">
    <name type="scientific">Anaerolinea thermolimosa</name>
    <dbReference type="NCBI Taxonomy" id="229919"/>
    <lineage>
        <taxon>Bacteria</taxon>
        <taxon>Bacillati</taxon>
        <taxon>Chloroflexota</taxon>
        <taxon>Anaerolineae</taxon>
        <taxon>Anaerolineales</taxon>
        <taxon>Anaerolineaceae</taxon>
        <taxon>Anaerolinea</taxon>
    </lineage>
</organism>
<keyword evidence="3" id="KW-0808">Transferase</keyword>
<keyword evidence="1" id="KW-0597">Phosphoprotein</keyword>
<dbReference type="SMART" id="SM00448">
    <property type="entry name" value="REC"/>
    <property type="match status" value="1"/>
</dbReference>
<dbReference type="CDD" id="cd17536">
    <property type="entry name" value="REC_YesN-like"/>
    <property type="match status" value="1"/>
</dbReference>
<dbReference type="SUPFAM" id="SSF52172">
    <property type="entry name" value="CheY-like"/>
    <property type="match status" value="1"/>
</dbReference>
<dbReference type="GO" id="GO:0051782">
    <property type="term" value="P:negative regulation of cell division"/>
    <property type="evidence" value="ECO:0007669"/>
    <property type="project" value="TreeGrafter"/>
</dbReference>
<comment type="caution">
    <text evidence="3">The sequence shown here is derived from an EMBL/GenBank/DDBJ whole genome shotgun (WGS) entry which is preliminary data.</text>
</comment>
<dbReference type="SUPFAM" id="SSF52540">
    <property type="entry name" value="P-loop containing nucleoside triphosphate hydrolases"/>
    <property type="match status" value="1"/>
</dbReference>
<dbReference type="PROSITE" id="PS50110">
    <property type="entry name" value="RESPONSE_REGULATORY"/>
    <property type="match status" value="1"/>
</dbReference>
<protein>
    <submittedName>
        <fullName evidence="3">Histidine kinase</fullName>
    </submittedName>
</protein>
<proteinExistence type="predicted"/>
<gene>
    <name evidence="3" type="ORF">DEQ80_09865</name>
</gene>
<evidence type="ECO:0000256" key="1">
    <source>
        <dbReference type="PROSITE-ProRule" id="PRU00169"/>
    </source>
</evidence>
<dbReference type="InterPro" id="IPR027417">
    <property type="entry name" value="P-loop_NTPase"/>
</dbReference>
<dbReference type="EMBL" id="DPBP01000037">
    <property type="protein sequence ID" value="HCE18152.1"/>
    <property type="molecule type" value="Genomic_DNA"/>
</dbReference>